<name>A0AAV4PZM5_CAEEX</name>
<accession>A0AAV4PZM5</accession>
<protein>
    <submittedName>
        <fullName evidence="1">Uncharacterized protein</fullName>
    </submittedName>
</protein>
<reference evidence="1 2" key="1">
    <citation type="submission" date="2021-06" db="EMBL/GenBank/DDBJ databases">
        <title>Caerostris extrusa draft genome.</title>
        <authorList>
            <person name="Kono N."/>
            <person name="Arakawa K."/>
        </authorList>
    </citation>
    <scope>NUCLEOTIDE SEQUENCE [LARGE SCALE GENOMIC DNA]</scope>
</reference>
<dbReference type="EMBL" id="BPLR01005300">
    <property type="protein sequence ID" value="GIY01331.1"/>
    <property type="molecule type" value="Genomic_DNA"/>
</dbReference>
<proteinExistence type="predicted"/>
<gene>
    <name evidence="1" type="ORF">CEXT_321291</name>
</gene>
<evidence type="ECO:0000313" key="1">
    <source>
        <dbReference type="EMBL" id="GIY01331.1"/>
    </source>
</evidence>
<evidence type="ECO:0000313" key="2">
    <source>
        <dbReference type="Proteomes" id="UP001054945"/>
    </source>
</evidence>
<dbReference type="Proteomes" id="UP001054945">
    <property type="component" value="Unassembled WGS sequence"/>
</dbReference>
<organism evidence="1 2">
    <name type="scientific">Caerostris extrusa</name>
    <name type="common">Bark spider</name>
    <name type="synonym">Caerostris bankana</name>
    <dbReference type="NCBI Taxonomy" id="172846"/>
    <lineage>
        <taxon>Eukaryota</taxon>
        <taxon>Metazoa</taxon>
        <taxon>Ecdysozoa</taxon>
        <taxon>Arthropoda</taxon>
        <taxon>Chelicerata</taxon>
        <taxon>Arachnida</taxon>
        <taxon>Araneae</taxon>
        <taxon>Araneomorphae</taxon>
        <taxon>Entelegynae</taxon>
        <taxon>Araneoidea</taxon>
        <taxon>Araneidae</taxon>
        <taxon>Caerostris</taxon>
    </lineage>
</organism>
<keyword evidence="2" id="KW-1185">Reference proteome</keyword>
<comment type="caution">
    <text evidence="1">The sequence shown here is derived from an EMBL/GenBank/DDBJ whole genome shotgun (WGS) entry which is preliminary data.</text>
</comment>
<sequence length="116" mass="12389">MFATNSNRTHALTDELFTDSISEIRVVWFDLGSLLFKFWAPEGLNAVHTGAQFFGGSVQLSLQVAVLVLEIIESGLQFHHVTISSASTATGPTAVPMPGGISIGGPGHRVARVLWV</sequence>
<dbReference type="AlphaFoldDB" id="A0AAV4PZM5"/>